<organism evidence="2">
    <name type="scientific">Mucochytrium quahogii</name>
    <dbReference type="NCBI Taxonomy" id="96639"/>
    <lineage>
        <taxon>Eukaryota</taxon>
        <taxon>Sar</taxon>
        <taxon>Stramenopiles</taxon>
        <taxon>Bigyra</taxon>
        <taxon>Labyrinthulomycetes</taxon>
        <taxon>Thraustochytrida</taxon>
        <taxon>Thraustochytriidae</taxon>
        <taxon>Mucochytrium</taxon>
    </lineage>
</organism>
<name>A0A7S2WR94_9STRA</name>
<protein>
    <submittedName>
        <fullName evidence="2">Uncharacterized protein</fullName>
    </submittedName>
</protein>
<dbReference type="EMBL" id="HBHK01023964">
    <property type="protein sequence ID" value="CAD9702902.1"/>
    <property type="molecule type" value="Transcribed_RNA"/>
</dbReference>
<sequence length="448" mass="51323">MQMEMKMNNTNCGNGPTRMEVEKNPKLDHHKKRRIYTDNDREMVIEADQLGGRSKRLQVARSLGMAPRTADYVVKNFKLKQRHHHEEEKKDRACWDEAAKHEASIIQTILDWFHNDANLSLKEIFGRVNLEILREILVNAQIPLEEGENLVNHPIRDISRYLAIPSIQQMYNEKKVNQEATISGWLDGLIISRKHIYMIDNDKDKLDRLRFGRGLLAALNDHNAKTVFIDQVPFSVTVNPSACVTTGFVPTGKVSYEVQAFLGVDPEQGVFAADTFVPKNYLGRQHGIVQNDVLFKRFLNSICQKILVSKENLNKNVYIVCNAPGSYIDSIKKKRNNLPSYHKLCAILKAKQLGVFLINTPSNSPQLNLAEFYNDELLYRANTIFHDAMVHSKEPLPHFRHKKCHNVLEKIVLASCQQLIKESTQTYALVRFVGYLNDMIHLQGANPI</sequence>
<feature type="region of interest" description="Disordered" evidence="1">
    <location>
        <begin position="1"/>
        <end position="21"/>
    </location>
</feature>
<evidence type="ECO:0000313" key="2">
    <source>
        <dbReference type="EMBL" id="CAD9702902.1"/>
    </source>
</evidence>
<proteinExistence type="predicted"/>
<reference evidence="2" key="1">
    <citation type="submission" date="2021-01" db="EMBL/GenBank/DDBJ databases">
        <authorList>
            <person name="Corre E."/>
            <person name="Pelletier E."/>
            <person name="Niang G."/>
            <person name="Scheremetjew M."/>
            <person name="Finn R."/>
            <person name="Kale V."/>
            <person name="Holt S."/>
            <person name="Cochrane G."/>
            <person name="Meng A."/>
            <person name="Brown T."/>
            <person name="Cohen L."/>
        </authorList>
    </citation>
    <scope>NUCLEOTIDE SEQUENCE</scope>
    <source>
        <strain evidence="2">NY070348D</strain>
    </source>
</reference>
<accession>A0A7S2WR94</accession>
<gene>
    <name evidence="2" type="ORF">QSP1433_LOCUS15079</name>
</gene>
<dbReference type="AlphaFoldDB" id="A0A7S2WR94"/>
<evidence type="ECO:0000256" key="1">
    <source>
        <dbReference type="SAM" id="MobiDB-lite"/>
    </source>
</evidence>